<evidence type="ECO:0000313" key="6">
    <source>
        <dbReference type="EMBL" id="KAA0051946.1"/>
    </source>
</evidence>
<dbReference type="OrthoDB" id="30023at2759"/>
<name>A0A5A7UCL8_CUCMM</name>
<comment type="caution">
    <text evidence="6">The sequence shown here is derived from an EMBL/GenBank/DDBJ whole genome shotgun (WGS) entry which is preliminary data.</text>
</comment>
<dbReference type="Proteomes" id="UP000321393">
    <property type="component" value="Unassembled WGS sequence"/>
</dbReference>
<dbReference type="Proteomes" id="UP000321947">
    <property type="component" value="Unassembled WGS sequence"/>
</dbReference>
<feature type="domain" description="ATPase F1/V1/A1 complex alpha/beta subunit N-terminal" evidence="5">
    <location>
        <begin position="2"/>
        <end position="41"/>
    </location>
</feature>
<evidence type="ECO:0000313" key="8">
    <source>
        <dbReference type="Proteomes" id="UP000321393"/>
    </source>
</evidence>
<dbReference type="EMBL" id="SSTD01010190">
    <property type="protein sequence ID" value="TYK12214.1"/>
    <property type="molecule type" value="Genomic_DNA"/>
</dbReference>
<organism evidence="6 8">
    <name type="scientific">Cucumis melo var. makuwa</name>
    <name type="common">Oriental melon</name>
    <dbReference type="NCBI Taxonomy" id="1194695"/>
    <lineage>
        <taxon>Eukaryota</taxon>
        <taxon>Viridiplantae</taxon>
        <taxon>Streptophyta</taxon>
        <taxon>Embryophyta</taxon>
        <taxon>Tracheophyta</taxon>
        <taxon>Spermatophyta</taxon>
        <taxon>Magnoliopsida</taxon>
        <taxon>eudicotyledons</taxon>
        <taxon>Gunneridae</taxon>
        <taxon>Pentapetalae</taxon>
        <taxon>rosids</taxon>
        <taxon>fabids</taxon>
        <taxon>Cucurbitales</taxon>
        <taxon>Cucurbitaceae</taxon>
        <taxon>Benincaseae</taxon>
        <taxon>Cucumis</taxon>
    </lineage>
</organism>
<protein>
    <submittedName>
        <fullName evidence="6">ATPase subunit 1 (Mitochondrion)</fullName>
    </submittedName>
</protein>
<evidence type="ECO:0000256" key="4">
    <source>
        <dbReference type="ARBA" id="ARBA00023065"/>
    </source>
</evidence>
<evidence type="ECO:0000313" key="7">
    <source>
        <dbReference type="EMBL" id="TYK12214.1"/>
    </source>
</evidence>
<keyword evidence="3" id="KW-0375">Hydrogen ion transport</keyword>
<evidence type="ECO:0000256" key="1">
    <source>
        <dbReference type="ARBA" id="ARBA00008936"/>
    </source>
</evidence>
<accession>A0A5A7UCL8</accession>
<evidence type="ECO:0000313" key="9">
    <source>
        <dbReference type="Proteomes" id="UP000321947"/>
    </source>
</evidence>
<dbReference type="InterPro" id="IPR027417">
    <property type="entry name" value="P-loop_NTPase"/>
</dbReference>
<reference evidence="8 9" key="1">
    <citation type="submission" date="2019-08" db="EMBL/GenBank/DDBJ databases">
        <title>Draft genome sequences of two oriental melons (Cucumis melo L. var makuwa).</title>
        <authorList>
            <person name="Kwon S.-Y."/>
        </authorList>
    </citation>
    <scope>NUCLEOTIDE SEQUENCE [LARGE SCALE GENOMIC DNA]</scope>
    <source>
        <strain evidence="9">cv. Chang Bougi</strain>
        <strain evidence="8">cv. SW 3</strain>
        <tissue evidence="6">Leaf</tissue>
    </source>
</reference>
<dbReference type="InterPro" id="IPR023366">
    <property type="entry name" value="ATP_synth_asu-like_sf"/>
</dbReference>
<keyword evidence="2" id="KW-0813">Transport</keyword>
<dbReference type="SUPFAM" id="SSF52540">
    <property type="entry name" value="P-loop containing nucleoside triphosphate hydrolases"/>
    <property type="match status" value="1"/>
</dbReference>
<evidence type="ECO:0000259" key="5">
    <source>
        <dbReference type="Pfam" id="PF02874"/>
    </source>
</evidence>
<dbReference type="GO" id="GO:0043531">
    <property type="term" value="F:ADP binding"/>
    <property type="evidence" value="ECO:0007669"/>
    <property type="project" value="TreeGrafter"/>
</dbReference>
<sequence>MVEFVNGVKGIALNLENESVWIVVFGSDTAIKEGDLVKRTGSIMDIPARKVMLGRMVGALEAPIDGRGAFSDHERRCIKVKALGIIERKSGHDPMKIGLKAVDSLVPIGVRALLARIFETTFGFFYNPKGLILVRRVLQTRFEDSRTQTLLFSLFLQIIKNKTDLIQNATCNPKSCFVYYLEEHCKKLDSFEDELNEQE</sequence>
<dbReference type="GO" id="GO:0046933">
    <property type="term" value="F:proton-transporting ATP synthase activity, rotational mechanism"/>
    <property type="evidence" value="ECO:0007669"/>
    <property type="project" value="InterPro"/>
</dbReference>
<proteinExistence type="inferred from homology"/>
<dbReference type="Gene3D" id="3.40.50.300">
    <property type="entry name" value="P-loop containing nucleotide triphosphate hydrolases"/>
    <property type="match status" value="1"/>
</dbReference>
<evidence type="ECO:0000256" key="3">
    <source>
        <dbReference type="ARBA" id="ARBA00022781"/>
    </source>
</evidence>
<dbReference type="EMBL" id="SSTE01011134">
    <property type="protein sequence ID" value="KAA0051946.1"/>
    <property type="molecule type" value="Genomic_DNA"/>
</dbReference>
<comment type="similarity">
    <text evidence="1">Belongs to the ATPase alpha/beta chains family.</text>
</comment>
<evidence type="ECO:0000256" key="2">
    <source>
        <dbReference type="ARBA" id="ARBA00022448"/>
    </source>
</evidence>
<dbReference type="Gene3D" id="2.40.30.20">
    <property type="match status" value="1"/>
</dbReference>
<dbReference type="AlphaFoldDB" id="A0A5A7UCL8"/>
<dbReference type="SUPFAM" id="SSF50615">
    <property type="entry name" value="N-terminal domain of alpha and beta subunits of F1 ATP synthase"/>
    <property type="match status" value="1"/>
</dbReference>
<dbReference type="GO" id="GO:0005524">
    <property type="term" value="F:ATP binding"/>
    <property type="evidence" value="ECO:0007669"/>
    <property type="project" value="UniProtKB-KW"/>
</dbReference>
<dbReference type="InterPro" id="IPR004100">
    <property type="entry name" value="ATPase_F1/V1/A1_a/bsu_N"/>
</dbReference>
<dbReference type="Pfam" id="PF02874">
    <property type="entry name" value="ATP-synt_ab_N"/>
    <property type="match status" value="1"/>
</dbReference>
<gene>
    <name evidence="7" type="ORF">E5676_scaffold769G00010</name>
    <name evidence="6" type="ORF">E6C27_scaffold60G004110</name>
</gene>
<dbReference type="InterPro" id="IPR036121">
    <property type="entry name" value="ATPase_F1/V1/A1_a/bsu_N_sf"/>
</dbReference>
<dbReference type="InterPro" id="IPR005294">
    <property type="entry name" value="ATP_synth_F1_asu"/>
</dbReference>
<keyword evidence="4" id="KW-0406">Ion transport</keyword>
<dbReference type="STRING" id="1194695.A0A5A7UCL8"/>
<dbReference type="PANTHER" id="PTHR48082:SF2">
    <property type="entry name" value="ATP SYNTHASE SUBUNIT ALPHA, MITOCHONDRIAL"/>
    <property type="match status" value="1"/>
</dbReference>
<dbReference type="GO" id="GO:0045259">
    <property type="term" value="C:proton-transporting ATP synthase complex"/>
    <property type="evidence" value="ECO:0007669"/>
    <property type="project" value="InterPro"/>
</dbReference>
<dbReference type="PANTHER" id="PTHR48082">
    <property type="entry name" value="ATP SYNTHASE SUBUNIT ALPHA, MITOCHONDRIAL"/>
    <property type="match status" value="1"/>
</dbReference>